<dbReference type="Proteomes" id="UP000799437">
    <property type="component" value="Unassembled WGS sequence"/>
</dbReference>
<dbReference type="GeneID" id="54488129"/>
<protein>
    <submittedName>
        <fullName evidence="2">Uncharacterized protein</fullName>
    </submittedName>
</protein>
<dbReference type="EMBL" id="ML996573">
    <property type="protein sequence ID" value="KAF2757589.1"/>
    <property type="molecule type" value="Genomic_DNA"/>
</dbReference>
<accession>A0A6A6W5Z0</accession>
<reference evidence="2" key="1">
    <citation type="journal article" date="2020" name="Stud. Mycol.">
        <title>101 Dothideomycetes genomes: a test case for predicting lifestyles and emergence of pathogens.</title>
        <authorList>
            <person name="Haridas S."/>
            <person name="Albert R."/>
            <person name="Binder M."/>
            <person name="Bloem J."/>
            <person name="Labutti K."/>
            <person name="Salamov A."/>
            <person name="Andreopoulos B."/>
            <person name="Baker S."/>
            <person name="Barry K."/>
            <person name="Bills G."/>
            <person name="Bluhm B."/>
            <person name="Cannon C."/>
            <person name="Castanera R."/>
            <person name="Culley D."/>
            <person name="Daum C."/>
            <person name="Ezra D."/>
            <person name="Gonzalez J."/>
            <person name="Henrissat B."/>
            <person name="Kuo A."/>
            <person name="Liang C."/>
            <person name="Lipzen A."/>
            <person name="Lutzoni F."/>
            <person name="Magnuson J."/>
            <person name="Mondo S."/>
            <person name="Nolan M."/>
            <person name="Ohm R."/>
            <person name="Pangilinan J."/>
            <person name="Park H.-J."/>
            <person name="Ramirez L."/>
            <person name="Alfaro M."/>
            <person name="Sun H."/>
            <person name="Tritt A."/>
            <person name="Yoshinaga Y."/>
            <person name="Zwiers L.-H."/>
            <person name="Turgeon B."/>
            <person name="Goodwin S."/>
            <person name="Spatafora J."/>
            <person name="Crous P."/>
            <person name="Grigoriev I."/>
        </authorList>
    </citation>
    <scope>NUCLEOTIDE SEQUENCE</scope>
    <source>
        <strain evidence="2">CBS 121739</strain>
    </source>
</reference>
<proteinExistence type="predicted"/>
<feature type="compositionally biased region" description="Low complexity" evidence="1">
    <location>
        <begin position="78"/>
        <end position="98"/>
    </location>
</feature>
<evidence type="ECO:0000313" key="2">
    <source>
        <dbReference type="EMBL" id="KAF2757589.1"/>
    </source>
</evidence>
<organism evidence="2 3">
    <name type="scientific">Pseudovirgaria hyperparasitica</name>
    <dbReference type="NCBI Taxonomy" id="470096"/>
    <lineage>
        <taxon>Eukaryota</taxon>
        <taxon>Fungi</taxon>
        <taxon>Dikarya</taxon>
        <taxon>Ascomycota</taxon>
        <taxon>Pezizomycotina</taxon>
        <taxon>Dothideomycetes</taxon>
        <taxon>Dothideomycetes incertae sedis</taxon>
        <taxon>Acrospermales</taxon>
        <taxon>Acrospermaceae</taxon>
        <taxon>Pseudovirgaria</taxon>
    </lineage>
</organism>
<dbReference type="RefSeq" id="XP_033600040.1">
    <property type="nucleotide sequence ID" value="XM_033747075.1"/>
</dbReference>
<name>A0A6A6W5Z0_9PEZI</name>
<evidence type="ECO:0000256" key="1">
    <source>
        <dbReference type="SAM" id="MobiDB-lite"/>
    </source>
</evidence>
<feature type="compositionally biased region" description="Low complexity" evidence="1">
    <location>
        <begin position="31"/>
        <end position="44"/>
    </location>
</feature>
<dbReference type="AlphaFoldDB" id="A0A6A6W5Z0"/>
<gene>
    <name evidence="2" type="ORF">EJ05DRAFT_501120</name>
</gene>
<keyword evidence="3" id="KW-1185">Reference proteome</keyword>
<feature type="region of interest" description="Disordered" evidence="1">
    <location>
        <begin position="1"/>
        <end position="127"/>
    </location>
</feature>
<feature type="compositionally biased region" description="Basic residues" evidence="1">
    <location>
        <begin position="100"/>
        <end position="118"/>
    </location>
</feature>
<sequence>MTRKNQKGRRAQSTRPADPDPHSQSPRRGTQSFQNNSRSSSKSQLIHQHKTSQLKPPQARPPQSNPPHPPSKPPSPSRPRQTSPIPSPKPTQQAAAHKPPQPHRKKKHRRNRKNKRPKPTPNYIPYFTHHEPYPPATMHPHCTSPHMRYRPCVECAWHWMLQDCIYEGQEMGLWDDTIVHGLDRAIFRMSR</sequence>
<feature type="compositionally biased region" description="Basic residues" evidence="1">
    <location>
        <begin position="1"/>
        <end position="12"/>
    </location>
</feature>
<evidence type="ECO:0000313" key="3">
    <source>
        <dbReference type="Proteomes" id="UP000799437"/>
    </source>
</evidence>
<feature type="compositionally biased region" description="Pro residues" evidence="1">
    <location>
        <begin position="58"/>
        <end position="77"/>
    </location>
</feature>